<evidence type="ECO:0000313" key="3">
    <source>
        <dbReference type="EMBL" id="EEU46804.1"/>
    </source>
</evidence>
<evidence type="ECO:0000313" key="4">
    <source>
        <dbReference type="Proteomes" id="UP000005206"/>
    </source>
</evidence>
<dbReference type="VEuPathDB" id="FungiDB:NECHADRAFT_77584"/>
<evidence type="ECO:0000256" key="2">
    <source>
        <dbReference type="SAM" id="MobiDB-lite"/>
    </source>
</evidence>
<proteinExistence type="predicted"/>
<keyword evidence="4" id="KW-1185">Reference proteome</keyword>
<dbReference type="KEGG" id="nhe:NECHADRAFT_77584"/>
<dbReference type="eggNOG" id="ENOG502RNRN">
    <property type="taxonomic scope" value="Eukaryota"/>
</dbReference>
<dbReference type="RefSeq" id="XP_003052517.1">
    <property type="nucleotide sequence ID" value="XM_003052471.1"/>
</dbReference>
<feature type="compositionally biased region" description="Polar residues" evidence="2">
    <location>
        <begin position="40"/>
        <end position="50"/>
    </location>
</feature>
<dbReference type="OrthoDB" id="3439669at2759"/>
<name>C7YLM3_FUSV7</name>
<reference evidence="3 4" key="1">
    <citation type="journal article" date="2009" name="PLoS Genet.">
        <title>The genome of Nectria haematococca: contribution of supernumerary chromosomes to gene expansion.</title>
        <authorList>
            <person name="Coleman J.J."/>
            <person name="Rounsley S.D."/>
            <person name="Rodriguez-Carres M."/>
            <person name="Kuo A."/>
            <person name="Wasmann C.C."/>
            <person name="Grimwood J."/>
            <person name="Schmutz J."/>
            <person name="Taga M."/>
            <person name="White G.J."/>
            <person name="Zhou S."/>
            <person name="Schwartz D.C."/>
            <person name="Freitag M."/>
            <person name="Ma L.J."/>
            <person name="Danchin E.G."/>
            <person name="Henrissat B."/>
            <person name="Coutinho P.M."/>
            <person name="Nelson D.R."/>
            <person name="Straney D."/>
            <person name="Napoli C.A."/>
            <person name="Barker B.M."/>
            <person name="Gribskov M."/>
            <person name="Rep M."/>
            <person name="Kroken S."/>
            <person name="Molnar I."/>
            <person name="Rensing C."/>
            <person name="Kennell J.C."/>
            <person name="Zamora J."/>
            <person name="Farman M.L."/>
            <person name="Selker E.U."/>
            <person name="Salamov A."/>
            <person name="Shapiro H."/>
            <person name="Pangilinan J."/>
            <person name="Lindquist E."/>
            <person name="Lamers C."/>
            <person name="Grigoriev I.V."/>
            <person name="Geiser D.M."/>
            <person name="Covert S.F."/>
            <person name="Temporini E."/>
            <person name="Vanetten H.D."/>
        </authorList>
    </citation>
    <scope>NUCLEOTIDE SEQUENCE [LARGE SCALE GENOMIC DNA]</scope>
    <source>
        <strain evidence="4">ATCC MYA-4622 / CBS 123669 / FGSC 9596 / NRRL 45880 / 77-13-4</strain>
    </source>
</reference>
<dbReference type="HOGENOM" id="CLU_397997_0_0_1"/>
<feature type="region of interest" description="Disordered" evidence="2">
    <location>
        <begin position="358"/>
        <end position="394"/>
    </location>
</feature>
<dbReference type="EMBL" id="GG698897">
    <property type="protein sequence ID" value="EEU46804.1"/>
    <property type="molecule type" value="Genomic_DNA"/>
</dbReference>
<dbReference type="GeneID" id="9663772"/>
<keyword evidence="1" id="KW-0175">Coiled coil</keyword>
<feature type="region of interest" description="Disordered" evidence="2">
    <location>
        <begin position="1"/>
        <end position="50"/>
    </location>
</feature>
<dbReference type="AlphaFoldDB" id="C7YLM3"/>
<protein>
    <submittedName>
        <fullName evidence="3">Uncharacterized protein</fullName>
    </submittedName>
</protein>
<feature type="compositionally biased region" description="Acidic residues" evidence="2">
    <location>
        <begin position="101"/>
        <end position="200"/>
    </location>
</feature>
<accession>C7YLM3</accession>
<dbReference type="PANTHER" id="PTHR48162:SF1">
    <property type="entry name" value="RIBOSOMAL L1 DOMAIN-CONTAINING PROTEIN CG13096"/>
    <property type="match status" value="1"/>
</dbReference>
<dbReference type="InParanoid" id="C7YLM3"/>
<feature type="compositionally biased region" description="Polar residues" evidence="2">
    <location>
        <begin position="87"/>
        <end position="97"/>
    </location>
</feature>
<evidence type="ECO:0000256" key="1">
    <source>
        <dbReference type="SAM" id="Coils"/>
    </source>
</evidence>
<feature type="coiled-coil region" evidence="1">
    <location>
        <begin position="255"/>
        <end position="282"/>
    </location>
</feature>
<sequence>MSRAMSEEGEVDHIDLTGNPEDLMDLDEDDDRVREESSLFLPNSVTPPISTDFTFIDLVANDDEPEILRGRSDSSLFVHDDPEDEGTITNESNNHGNVINVDDDMDDSDNNEDDMNDNDMNDNDMNDNDENNDNDMNDNDENDDDDMNNNDDENGDENGDENDDDNNNDNNDDNNEDNGDNENDDDSDDSDDSDDGDDLIPSDQKDANAALEEALEEEGITEPDWAERCLKTCKPHWSEVAHVLLRYRRRFLLKRTELRNVKSSLRQQIRQLREDNARLRARGQRRPHDKSWRGIVSLWVYGTLRDSRFHNWGDIYKLSCKEENMSWAFSTRKSSKMHPGLKLRAPDEEEEAEGIVVISDEEEEESPDPGSVQGPPPNRPSPPSQPPSLGGPRRSSLERLDIGVQIKIFSYLFVFERQLVHAISRLDPYYEPTEVPRNCSGQVSLLHRFHVGEESVSLTFGAIKPQELLAPLLVSKHFNYLGASIFYGSNTFAFSSIGELQHIQHVEILWMGSQCVTYRPDDKRRYTSRRTHHLAFLSEARRLKSIAVYIPESSKQYMRRKHEPPHIIEYMAEKTMGQPNYRRFRALRTIPGLDYLHVLRGLNGITFWDYDKWLELGSKLPVRDWTFVSDLNNTVRRAKAEEDRRFCTLRRLAPFVIGYRPEDEIIEEIETFVSQYSPGCGGQVVDLTMDDD</sequence>
<organism evidence="3 4">
    <name type="scientific">Fusarium vanettenii (strain ATCC MYA-4622 / CBS 123669 / FGSC 9596 / NRRL 45880 / 77-13-4)</name>
    <name type="common">Fusarium solani subsp. pisi</name>
    <dbReference type="NCBI Taxonomy" id="660122"/>
    <lineage>
        <taxon>Eukaryota</taxon>
        <taxon>Fungi</taxon>
        <taxon>Dikarya</taxon>
        <taxon>Ascomycota</taxon>
        <taxon>Pezizomycotina</taxon>
        <taxon>Sordariomycetes</taxon>
        <taxon>Hypocreomycetidae</taxon>
        <taxon>Hypocreales</taxon>
        <taxon>Nectriaceae</taxon>
        <taxon>Fusarium</taxon>
        <taxon>Fusarium solani species complex</taxon>
        <taxon>Fusarium vanettenii</taxon>
    </lineage>
</organism>
<dbReference type="PANTHER" id="PTHR48162">
    <property type="entry name" value="YALI0A06930P"/>
    <property type="match status" value="1"/>
</dbReference>
<dbReference type="InterPro" id="IPR053110">
    <property type="entry name" value="Ribosomal_L1-TF"/>
</dbReference>
<feature type="region of interest" description="Disordered" evidence="2">
    <location>
        <begin position="66"/>
        <end position="203"/>
    </location>
</feature>
<dbReference type="Proteomes" id="UP000005206">
    <property type="component" value="Chromosome 3"/>
</dbReference>
<gene>
    <name evidence="3" type="ORF">NECHADRAFT_77584</name>
</gene>
<feature type="compositionally biased region" description="Acidic residues" evidence="2">
    <location>
        <begin position="358"/>
        <end position="367"/>
    </location>
</feature>
<dbReference type="OMA" id="LWMGSQR"/>
<feature type="compositionally biased region" description="Pro residues" evidence="2">
    <location>
        <begin position="374"/>
        <end position="386"/>
    </location>
</feature>